<evidence type="ECO:0000313" key="25">
    <source>
        <dbReference type="EMBL" id="QTL97650.1"/>
    </source>
</evidence>
<evidence type="ECO:0000256" key="12">
    <source>
        <dbReference type="ARBA" id="ARBA00022683"/>
    </source>
</evidence>
<dbReference type="SUPFAM" id="SSF52009">
    <property type="entry name" value="Phosphohistidine domain"/>
    <property type="match status" value="1"/>
</dbReference>
<reference evidence="25" key="1">
    <citation type="submission" date="2019-12" db="EMBL/GenBank/DDBJ databases">
        <authorList>
            <person name="zhang j."/>
            <person name="sun C.M."/>
        </authorList>
    </citation>
    <scope>NUCLEOTIDE SEQUENCE</scope>
    <source>
        <strain evidence="25">NS-1</strain>
    </source>
</reference>
<dbReference type="InterPro" id="IPR000121">
    <property type="entry name" value="PEP_util_C"/>
</dbReference>
<evidence type="ECO:0000256" key="21">
    <source>
        <dbReference type="SAM" id="Coils"/>
    </source>
</evidence>
<dbReference type="PANTHER" id="PTHR46244:SF3">
    <property type="entry name" value="PHOSPHOENOLPYRUVATE-PROTEIN PHOSPHOTRANSFERASE"/>
    <property type="match status" value="1"/>
</dbReference>
<feature type="binding site" evidence="20">
    <location>
        <position position="433"/>
    </location>
    <ligand>
        <name>Mg(2+)</name>
        <dbReference type="ChEBI" id="CHEBI:18420"/>
    </ligand>
</feature>
<feature type="binding site" evidence="19">
    <location>
        <position position="298"/>
    </location>
    <ligand>
        <name>phosphoenolpyruvate</name>
        <dbReference type="ChEBI" id="CHEBI:58702"/>
    </ligand>
</feature>
<evidence type="ECO:0000256" key="11">
    <source>
        <dbReference type="ARBA" id="ARBA00022679"/>
    </source>
</evidence>
<dbReference type="InterPro" id="IPR036618">
    <property type="entry name" value="PtsI_HPr-bd_sf"/>
</dbReference>
<dbReference type="Proteomes" id="UP000665020">
    <property type="component" value="Chromosome"/>
</dbReference>
<protein>
    <recommendedName>
        <fullName evidence="7 17">Phosphoenolpyruvate-protein phosphotransferase</fullName>
        <ecNumber evidence="6 17">2.7.3.9</ecNumber>
    </recommendedName>
    <alternativeName>
        <fullName evidence="16 17">Phosphotransferase system, enzyme I</fullName>
    </alternativeName>
</protein>
<dbReference type="PRINTS" id="PR01736">
    <property type="entry name" value="PHPHTRNFRASE"/>
</dbReference>
<dbReference type="GO" id="GO:0009401">
    <property type="term" value="P:phosphoenolpyruvate-dependent sugar phosphotransferase system"/>
    <property type="evidence" value="ECO:0007669"/>
    <property type="project" value="UniProtKB-KW"/>
</dbReference>
<dbReference type="Gene3D" id="3.50.30.10">
    <property type="entry name" value="Phosphohistidine domain"/>
    <property type="match status" value="1"/>
</dbReference>
<dbReference type="Pfam" id="PF02896">
    <property type="entry name" value="PEP-utilizers_C"/>
    <property type="match status" value="1"/>
</dbReference>
<evidence type="ECO:0000256" key="13">
    <source>
        <dbReference type="ARBA" id="ARBA00022723"/>
    </source>
</evidence>
<dbReference type="GO" id="GO:0008965">
    <property type="term" value="F:phosphoenolpyruvate-protein phosphotransferase activity"/>
    <property type="evidence" value="ECO:0007669"/>
    <property type="project" value="UniProtKB-EC"/>
</dbReference>
<accession>A0A8A7K8W6</accession>
<evidence type="ECO:0000256" key="5">
    <source>
        <dbReference type="ARBA" id="ARBA00007837"/>
    </source>
</evidence>
<dbReference type="InterPro" id="IPR040442">
    <property type="entry name" value="Pyrv_kinase-like_dom_sf"/>
</dbReference>
<keyword evidence="8 17" id="KW-0813">Transport</keyword>
<comment type="similarity">
    <text evidence="5 17">Belongs to the PEP-utilizing enzyme family.</text>
</comment>
<evidence type="ECO:0000256" key="8">
    <source>
        <dbReference type="ARBA" id="ARBA00022448"/>
    </source>
</evidence>
<dbReference type="GO" id="GO:0005737">
    <property type="term" value="C:cytoplasm"/>
    <property type="evidence" value="ECO:0007669"/>
    <property type="project" value="UniProtKB-SubCell"/>
</dbReference>
<feature type="active site" description="Tele-phosphohistidine intermediate" evidence="18">
    <location>
        <position position="185"/>
    </location>
</feature>
<dbReference type="Pfam" id="PF00391">
    <property type="entry name" value="PEP-utilizers"/>
    <property type="match status" value="1"/>
</dbReference>
<dbReference type="FunFam" id="3.20.20.60:FF:000007">
    <property type="entry name" value="Phosphoenolpyruvate-protein phosphotransferase"/>
    <property type="match status" value="1"/>
</dbReference>
<evidence type="ECO:0000256" key="3">
    <source>
        <dbReference type="ARBA" id="ARBA00002728"/>
    </source>
</evidence>
<evidence type="ECO:0000256" key="14">
    <source>
        <dbReference type="ARBA" id="ARBA00022777"/>
    </source>
</evidence>
<keyword evidence="26" id="KW-1185">Reference proteome</keyword>
<evidence type="ECO:0000256" key="16">
    <source>
        <dbReference type="ARBA" id="ARBA00033235"/>
    </source>
</evidence>
<name>A0A8A7K8W6_9FIRM</name>
<feature type="domain" description="PEP-utilising enzyme C-terminal" evidence="23">
    <location>
        <begin position="253"/>
        <end position="541"/>
    </location>
</feature>
<evidence type="ECO:0000256" key="19">
    <source>
        <dbReference type="PIRSR" id="PIRSR000732-2"/>
    </source>
</evidence>
<evidence type="ECO:0000256" key="15">
    <source>
        <dbReference type="ARBA" id="ARBA00022842"/>
    </source>
</evidence>
<evidence type="ECO:0000259" key="23">
    <source>
        <dbReference type="Pfam" id="PF02896"/>
    </source>
</evidence>
<feature type="binding site" evidence="20">
    <location>
        <position position="457"/>
    </location>
    <ligand>
        <name>Mg(2+)</name>
        <dbReference type="ChEBI" id="CHEBI:18420"/>
    </ligand>
</feature>
<keyword evidence="12 17" id="KW-0598">Phosphotransferase system</keyword>
<feature type="domain" description="PEP-utilising enzyme mobile" evidence="22">
    <location>
        <begin position="149"/>
        <end position="227"/>
    </location>
</feature>
<feature type="domain" description="Phosphotransferase system enzyme I N-terminal" evidence="24">
    <location>
        <begin position="2"/>
        <end position="123"/>
    </location>
</feature>
<dbReference type="GO" id="GO:0016301">
    <property type="term" value="F:kinase activity"/>
    <property type="evidence" value="ECO:0007669"/>
    <property type="project" value="UniProtKB-KW"/>
</dbReference>
<proteinExistence type="inferred from homology"/>
<evidence type="ECO:0000256" key="7">
    <source>
        <dbReference type="ARBA" id="ARBA00016544"/>
    </source>
</evidence>
<evidence type="ECO:0000256" key="1">
    <source>
        <dbReference type="ARBA" id="ARBA00000683"/>
    </source>
</evidence>
<feature type="binding site" evidence="19">
    <location>
        <position position="467"/>
    </location>
    <ligand>
        <name>phosphoenolpyruvate</name>
        <dbReference type="ChEBI" id="CHEBI:58702"/>
    </ligand>
</feature>
<dbReference type="InterPro" id="IPR008731">
    <property type="entry name" value="PTS_EIN"/>
</dbReference>
<keyword evidence="10 17" id="KW-0762">Sugar transport</keyword>
<dbReference type="InterPro" id="IPR008279">
    <property type="entry name" value="PEP-util_enz_mobile_dom"/>
</dbReference>
<dbReference type="InterPro" id="IPR050499">
    <property type="entry name" value="PEP-utilizing_PTS_enzyme"/>
</dbReference>
<dbReference type="EC" id="2.7.3.9" evidence="6 17"/>
<keyword evidence="15 17" id="KW-0460">Magnesium</keyword>
<dbReference type="EMBL" id="CP046640">
    <property type="protein sequence ID" value="QTL97650.1"/>
    <property type="molecule type" value="Genomic_DNA"/>
</dbReference>
<feature type="binding site" evidence="19">
    <location>
        <begin position="456"/>
        <end position="457"/>
    </location>
    <ligand>
        <name>phosphoenolpyruvate</name>
        <dbReference type="ChEBI" id="CHEBI:58702"/>
    </ligand>
</feature>
<dbReference type="PANTHER" id="PTHR46244">
    <property type="entry name" value="PHOSPHOENOLPYRUVATE-PROTEIN PHOSPHOTRANSFERASE"/>
    <property type="match status" value="1"/>
</dbReference>
<dbReference type="PROSITE" id="PS00742">
    <property type="entry name" value="PEP_ENZYMES_2"/>
    <property type="match status" value="1"/>
</dbReference>
<comment type="subcellular location">
    <subcellularLocation>
        <location evidence="4 17">Cytoplasm</location>
    </subcellularLocation>
</comment>
<comment type="cofactor">
    <cofactor evidence="2 17 20">
        <name>Mg(2+)</name>
        <dbReference type="ChEBI" id="CHEBI:18420"/>
    </cofactor>
</comment>
<dbReference type="Gene3D" id="3.20.20.60">
    <property type="entry name" value="Phosphoenolpyruvate-binding domains"/>
    <property type="match status" value="1"/>
</dbReference>
<dbReference type="RefSeq" id="WP_230869274.1">
    <property type="nucleotide sequence ID" value="NZ_CP046640.1"/>
</dbReference>
<gene>
    <name evidence="25" type="primary">ptsP</name>
    <name evidence="25" type="ORF">GM661_06455</name>
</gene>
<dbReference type="InterPro" id="IPR023151">
    <property type="entry name" value="PEP_util_CS"/>
</dbReference>
<keyword evidence="13 17" id="KW-0479">Metal-binding</keyword>
<evidence type="ECO:0000256" key="4">
    <source>
        <dbReference type="ARBA" id="ARBA00004496"/>
    </source>
</evidence>
<evidence type="ECO:0000259" key="24">
    <source>
        <dbReference type="Pfam" id="PF05524"/>
    </source>
</evidence>
<dbReference type="SUPFAM" id="SSF51621">
    <property type="entry name" value="Phosphoenolpyruvate/pyruvate domain"/>
    <property type="match status" value="1"/>
</dbReference>
<dbReference type="NCBIfam" id="TIGR01417">
    <property type="entry name" value="PTS_I_fam"/>
    <property type="match status" value="1"/>
</dbReference>
<comment type="catalytic activity">
    <reaction evidence="1 17">
        <text>L-histidyl-[protein] + phosphoenolpyruvate = N(pros)-phospho-L-histidyl-[protein] + pyruvate</text>
        <dbReference type="Rhea" id="RHEA:23880"/>
        <dbReference type="Rhea" id="RHEA-COMP:9745"/>
        <dbReference type="Rhea" id="RHEA-COMP:9746"/>
        <dbReference type="ChEBI" id="CHEBI:15361"/>
        <dbReference type="ChEBI" id="CHEBI:29979"/>
        <dbReference type="ChEBI" id="CHEBI:58702"/>
        <dbReference type="ChEBI" id="CHEBI:64837"/>
        <dbReference type="EC" id="2.7.3.9"/>
    </reaction>
</comment>
<feature type="binding site" evidence="19">
    <location>
        <position position="334"/>
    </location>
    <ligand>
        <name>phosphoenolpyruvate</name>
        <dbReference type="ChEBI" id="CHEBI:58702"/>
    </ligand>
</feature>
<evidence type="ECO:0000259" key="22">
    <source>
        <dbReference type="Pfam" id="PF00391"/>
    </source>
</evidence>
<dbReference type="PIRSF" id="PIRSF000732">
    <property type="entry name" value="PTS_enzyme_I"/>
    <property type="match status" value="1"/>
</dbReference>
<evidence type="ECO:0000256" key="2">
    <source>
        <dbReference type="ARBA" id="ARBA00001946"/>
    </source>
</evidence>
<dbReference type="KEGG" id="ifn:GM661_06455"/>
<evidence type="ECO:0000256" key="9">
    <source>
        <dbReference type="ARBA" id="ARBA00022490"/>
    </source>
</evidence>
<evidence type="ECO:0000256" key="20">
    <source>
        <dbReference type="PIRSR" id="PIRSR000732-3"/>
    </source>
</evidence>
<dbReference type="SUPFAM" id="SSF47831">
    <property type="entry name" value="Enzyme I of the PEP:sugar phosphotransferase system HPr-binding (sub)domain"/>
    <property type="match status" value="1"/>
</dbReference>
<comment type="function">
    <text evidence="3 17">General (non sugar-specific) component of the phosphoenolpyruvate-dependent sugar phosphotransferase system (sugar PTS). This major carbohydrate active-transport system catalyzes the phosphorylation of incoming sugar substrates concomitantly with their translocation across the cell membrane. Enzyme I transfers the phosphoryl group from phosphoenolpyruvate (PEP) to the phosphoryl carrier protein (HPr).</text>
</comment>
<dbReference type="InterPro" id="IPR006318">
    <property type="entry name" value="PTS_EI-like"/>
</dbReference>
<dbReference type="InterPro" id="IPR036637">
    <property type="entry name" value="Phosphohistidine_dom_sf"/>
</dbReference>
<evidence type="ECO:0000256" key="17">
    <source>
        <dbReference type="PIRNR" id="PIRNR000732"/>
    </source>
</evidence>
<evidence type="ECO:0000256" key="18">
    <source>
        <dbReference type="PIRSR" id="PIRSR000732-1"/>
    </source>
</evidence>
<dbReference type="Gene3D" id="1.10.274.10">
    <property type="entry name" value="PtsI, HPr-binding domain"/>
    <property type="match status" value="1"/>
</dbReference>
<dbReference type="InterPro" id="IPR024692">
    <property type="entry name" value="PTS_EI"/>
</dbReference>
<keyword evidence="21" id="KW-0175">Coiled coil</keyword>
<feature type="active site" description="Proton donor" evidence="18">
    <location>
        <position position="504"/>
    </location>
</feature>
<dbReference type="GO" id="GO:0046872">
    <property type="term" value="F:metal ion binding"/>
    <property type="evidence" value="ECO:0007669"/>
    <property type="project" value="UniProtKB-KW"/>
</dbReference>
<evidence type="ECO:0000256" key="6">
    <source>
        <dbReference type="ARBA" id="ARBA00012232"/>
    </source>
</evidence>
<feature type="coiled-coil region" evidence="21">
    <location>
        <begin position="16"/>
        <end position="68"/>
    </location>
</feature>
<dbReference type="AlphaFoldDB" id="A0A8A7K8W6"/>
<evidence type="ECO:0000313" key="26">
    <source>
        <dbReference type="Proteomes" id="UP000665020"/>
    </source>
</evidence>
<sequence>MQGIAASPGIAIGRVFLKAEDNIEFKEKTIDDIEKELKRLSIALENAKIELKKLMEETSEKLGQKEAEVFEAHLMLVDDLELIEPIKEKIKDEKINAEAAIAQTINFFSQMFAELDDEYIKAREADIKDVGKRLIRILSGQGKSTTELEENTIVVAIDLSPSDTAQLDTAKVFGFVTQEGSRTSHTAIMARSLGIPAVVGVGKELSVSIKQGRLVSGQTIIVDGNGGQVFINPDFETEHEYQQKREKYQQEQERLKKYKNKEALSKDGKKVEVCGNIGNIRDIESILEYGGQGIGLFRTEFLYMDRDTLPSEKEQFEVYRQVAEKMDGKPVVIRTLDIGGDKELPCLNLPKEMNPFLGYRAIRICLDQPDIFKTQLKAILAASNYGNIKIMYPMVSSVDEVKSANRILWECKKELAKEGKGYSQDLEVGIMVEVPAAVMEADIIAQEVDFFSIGTNDLIQYTIAVDRVNEKVAQMYTPYHPAVLKLIKKTIDSAHQAGIWVGMCGEAAADELLLPFLLGVGLDEFSMSAVSILRIKELLSKWTVEEADEISKRVLKLQSAEKIKKFLLELAR</sequence>
<keyword evidence="9 17" id="KW-0963">Cytoplasm</keyword>
<dbReference type="Pfam" id="PF05524">
    <property type="entry name" value="PEP-utilisers_N"/>
    <property type="match status" value="1"/>
</dbReference>
<keyword evidence="14 17" id="KW-0418">Kinase</keyword>
<dbReference type="InterPro" id="IPR015813">
    <property type="entry name" value="Pyrv/PenolPyrv_kinase-like_dom"/>
</dbReference>
<organism evidence="25 26">
    <name type="scientific">Iocasia fonsfrigidae</name>
    <dbReference type="NCBI Taxonomy" id="2682810"/>
    <lineage>
        <taxon>Bacteria</taxon>
        <taxon>Bacillati</taxon>
        <taxon>Bacillota</taxon>
        <taxon>Clostridia</taxon>
        <taxon>Halanaerobiales</taxon>
        <taxon>Halanaerobiaceae</taxon>
        <taxon>Iocasia</taxon>
    </lineage>
</organism>
<evidence type="ECO:0000256" key="10">
    <source>
        <dbReference type="ARBA" id="ARBA00022597"/>
    </source>
</evidence>
<keyword evidence="11 17" id="KW-0808">Transferase</keyword>